<feature type="compositionally biased region" description="Low complexity" evidence="1">
    <location>
        <begin position="1"/>
        <end position="13"/>
    </location>
</feature>
<protein>
    <submittedName>
        <fullName evidence="2">Uncharacterized protein</fullName>
    </submittedName>
</protein>
<dbReference type="Proteomes" id="UP000823388">
    <property type="component" value="Chromosome 9K"/>
</dbReference>
<organism evidence="2 3">
    <name type="scientific">Panicum virgatum</name>
    <name type="common">Blackwell switchgrass</name>
    <dbReference type="NCBI Taxonomy" id="38727"/>
    <lineage>
        <taxon>Eukaryota</taxon>
        <taxon>Viridiplantae</taxon>
        <taxon>Streptophyta</taxon>
        <taxon>Embryophyta</taxon>
        <taxon>Tracheophyta</taxon>
        <taxon>Spermatophyta</taxon>
        <taxon>Magnoliopsida</taxon>
        <taxon>Liliopsida</taxon>
        <taxon>Poales</taxon>
        <taxon>Poaceae</taxon>
        <taxon>PACMAD clade</taxon>
        <taxon>Panicoideae</taxon>
        <taxon>Panicodae</taxon>
        <taxon>Paniceae</taxon>
        <taxon>Panicinae</taxon>
        <taxon>Panicum</taxon>
        <taxon>Panicum sect. Hiantes</taxon>
    </lineage>
</organism>
<reference evidence="2" key="1">
    <citation type="submission" date="2020-05" db="EMBL/GenBank/DDBJ databases">
        <title>WGS assembly of Panicum virgatum.</title>
        <authorList>
            <person name="Lovell J.T."/>
            <person name="Jenkins J."/>
            <person name="Shu S."/>
            <person name="Juenger T.E."/>
            <person name="Schmutz J."/>
        </authorList>
    </citation>
    <scope>NUCLEOTIDE SEQUENCE</scope>
    <source>
        <strain evidence="2">AP13</strain>
    </source>
</reference>
<accession>A0A8T0NJC1</accession>
<evidence type="ECO:0000313" key="2">
    <source>
        <dbReference type="EMBL" id="KAG2546964.1"/>
    </source>
</evidence>
<evidence type="ECO:0000313" key="3">
    <source>
        <dbReference type="Proteomes" id="UP000823388"/>
    </source>
</evidence>
<keyword evidence="3" id="KW-1185">Reference proteome</keyword>
<name>A0A8T0NJC1_PANVG</name>
<dbReference type="AlphaFoldDB" id="A0A8T0NJC1"/>
<proteinExistence type="predicted"/>
<dbReference type="EMBL" id="CM029053">
    <property type="protein sequence ID" value="KAG2546964.1"/>
    <property type="molecule type" value="Genomic_DNA"/>
</dbReference>
<gene>
    <name evidence="2" type="ORF">PVAP13_9KG062614</name>
</gene>
<feature type="region of interest" description="Disordered" evidence="1">
    <location>
        <begin position="1"/>
        <end position="20"/>
    </location>
</feature>
<evidence type="ECO:0000256" key="1">
    <source>
        <dbReference type="SAM" id="MobiDB-lite"/>
    </source>
</evidence>
<sequence>MAASALCARAASAPPQRPLGAARSCSACSRRLSSPAVLSAASACLASAARAPLRLATPPCRAAAPRAPLRRAPPPRLALLRCGSLARQTPPSSWPVRSPYHRFPIILIFLFYR</sequence>
<comment type="caution">
    <text evidence="2">The sequence shown here is derived from an EMBL/GenBank/DDBJ whole genome shotgun (WGS) entry which is preliminary data.</text>
</comment>